<dbReference type="SUPFAM" id="SSF100895">
    <property type="entry name" value="Kazal-type serine protease inhibitors"/>
    <property type="match status" value="1"/>
</dbReference>
<evidence type="ECO:0000256" key="2">
    <source>
        <dbReference type="ARBA" id="ARBA00022525"/>
    </source>
</evidence>
<dbReference type="SUPFAM" id="SSF47473">
    <property type="entry name" value="EF-hand"/>
    <property type="match status" value="1"/>
</dbReference>
<dbReference type="InterPro" id="IPR011992">
    <property type="entry name" value="EF-hand-dom_pair"/>
</dbReference>
<dbReference type="InterPro" id="IPR002048">
    <property type="entry name" value="EF_hand_dom"/>
</dbReference>
<dbReference type="GO" id="GO:0050840">
    <property type="term" value="F:extracellular matrix binding"/>
    <property type="evidence" value="ECO:0007669"/>
    <property type="project" value="TreeGrafter"/>
</dbReference>
<comment type="subcellular location">
    <subcellularLocation>
        <location evidence="1">Secreted</location>
        <location evidence="1">Extracellular space</location>
        <location evidence="1">Extracellular matrix</location>
    </subcellularLocation>
</comment>
<dbReference type="FunFam" id="3.30.60.30:FF:000004">
    <property type="entry name" value="SPARC isoform 1"/>
    <property type="match status" value="1"/>
</dbReference>
<dbReference type="InterPro" id="IPR015369">
    <property type="entry name" value="Follistatin/Osteonectin_EGF"/>
</dbReference>
<dbReference type="InterPro" id="IPR036058">
    <property type="entry name" value="Kazal_dom_sf"/>
</dbReference>
<protein>
    <submittedName>
        <fullName evidence="11">SPARC-like 1</fullName>
    </submittedName>
</protein>
<dbReference type="InterPro" id="IPR002350">
    <property type="entry name" value="Kazal_dom"/>
</dbReference>
<dbReference type="GO" id="GO:0005615">
    <property type="term" value="C:extracellular space"/>
    <property type="evidence" value="ECO:0007669"/>
    <property type="project" value="TreeGrafter"/>
</dbReference>
<evidence type="ECO:0000313" key="11">
    <source>
        <dbReference type="Ensembl" id="ENSPKIP00000029491.1"/>
    </source>
</evidence>
<feature type="compositionally biased region" description="Acidic residues" evidence="8">
    <location>
        <begin position="171"/>
        <end position="187"/>
    </location>
</feature>
<dbReference type="AlphaFoldDB" id="A0A3B3SHJ1"/>
<evidence type="ECO:0000259" key="10">
    <source>
        <dbReference type="PROSITE" id="PS51465"/>
    </source>
</evidence>
<dbReference type="Pfam" id="PF00050">
    <property type="entry name" value="Kazal_1"/>
    <property type="match status" value="1"/>
</dbReference>
<keyword evidence="4" id="KW-0732">Signal</keyword>
<feature type="region of interest" description="Disordered" evidence="8">
    <location>
        <begin position="147"/>
        <end position="252"/>
    </location>
</feature>
<organism evidence="11 12">
    <name type="scientific">Paramormyrops kingsleyae</name>
    <dbReference type="NCBI Taxonomy" id="1676925"/>
    <lineage>
        <taxon>Eukaryota</taxon>
        <taxon>Metazoa</taxon>
        <taxon>Chordata</taxon>
        <taxon>Craniata</taxon>
        <taxon>Vertebrata</taxon>
        <taxon>Euteleostomi</taxon>
        <taxon>Actinopterygii</taxon>
        <taxon>Neopterygii</taxon>
        <taxon>Teleostei</taxon>
        <taxon>Osteoglossocephala</taxon>
        <taxon>Osteoglossomorpha</taxon>
        <taxon>Osteoglossiformes</taxon>
        <taxon>Mormyridae</taxon>
        <taxon>Paramormyrops</taxon>
    </lineage>
</organism>
<dbReference type="PANTHER" id="PTHR13866:SF25">
    <property type="entry name" value="SPARC-LIKE 1"/>
    <property type="match status" value="1"/>
</dbReference>
<evidence type="ECO:0000256" key="7">
    <source>
        <dbReference type="ARBA" id="ARBA00023180"/>
    </source>
</evidence>
<accession>A0A3B3SHJ1</accession>
<evidence type="ECO:0000256" key="5">
    <source>
        <dbReference type="ARBA" id="ARBA00022837"/>
    </source>
</evidence>
<keyword evidence="2" id="KW-0964">Secreted</keyword>
<dbReference type="SMART" id="SM00280">
    <property type="entry name" value="KAZAL"/>
    <property type="match status" value="1"/>
</dbReference>
<sequence length="591" mass="65888">MEAICTEAAVKRNSSATTISFKRGDFVDKQGAFWVMKTCPTIPCLLALASLASVWSQPPNRPSISLKSLLMLQDMEPPGMDEDILPTFIAFEASSQEQEGEDVSYDAPEVANREDGTYLTGGQGEDRTELVLLRKVVLTRLLGEKEREGPLGRPRGVKEDMDVAQGGNSESEAEIPTDLDYDGDSQDYMEGLGSEETSETGAMPLAEGPNFLSSEEVQDRDPAANREFPEGNMDISPGGAQEATDRTSWEGNTSLELGGAWRTAVWDSAEISKDKVRKRKGERPIRKGLDQQNGAHVTKEAEKDPETTDGMPHKSAETSGRWASPRVRNPTQAQKARRPDASSGPSGDEAQRLAAADLCDAFPCKRGKTCQLDRGGHPGCVCQDPLTCTPSASEFEHVCGTDNKTYDSTCLFFATKCNLKGTKRGHRLHLDYAGPCKHIASCHDGELAQVPLRMRDWLKKILLQLYEHDMHIPGFLSAKQQLRVQKIFESERRLHTGEHSIKMLARDFEKNYRGYIYLVHWQFAQMDKHPTDRLLCHTELAQLRALLVPMEHCTSRFFRECDRDKDGLVSFKEWGRCLGIRDADMDTNLLM</sequence>
<feature type="compositionally biased region" description="Basic and acidic residues" evidence="8">
    <location>
        <begin position="297"/>
        <end position="316"/>
    </location>
</feature>
<feature type="domain" description="EF-hand" evidence="9">
    <location>
        <begin position="549"/>
        <end position="584"/>
    </location>
</feature>
<reference evidence="11" key="2">
    <citation type="submission" date="2025-09" db="UniProtKB">
        <authorList>
            <consortium name="Ensembl"/>
        </authorList>
    </citation>
    <scope>IDENTIFICATION</scope>
</reference>
<proteinExistence type="predicted"/>
<dbReference type="GO" id="GO:0005518">
    <property type="term" value="F:collagen binding"/>
    <property type="evidence" value="ECO:0007669"/>
    <property type="project" value="TreeGrafter"/>
</dbReference>
<dbReference type="PROSITE" id="PS51465">
    <property type="entry name" value="KAZAL_2"/>
    <property type="match status" value="1"/>
</dbReference>
<feature type="region of interest" description="Disordered" evidence="8">
    <location>
        <begin position="274"/>
        <end position="349"/>
    </location>
</feature>
<dbReference type="GeneTree" id="ENSGT00510000046787"/>
<dbReference type="Pfam" id="PF09289">
    <property type="entry name" value="FOLN"/>
    <property type="match status" value="1"/>
</dbReference>
<evidence type="ECO:0000256" key="6">
    <source>
        <dbReference type="ARBA" id="ARBA00023157"/>
    </source>
</evidence>
<keyword evidence="12" id="KW-1185">Reference proteome</keyword>
<evidence type="ECO:0000256" key="1">
    <source>
        <dbReference type="ARBA" id="ARBA00004498"/>
    </source>
</evidence>
<feature type="compositionally biased region" description="Basic and acidic residues" evidence="8">
    <location>
        <begin position="147"/>
        <end position="161"/>
    </location>
</feature>
<dbReference type="PROSITE" id="PS00018">
    <property type="entry name" value="EF_HAND_1"/>
    <property type="match status" value="1"/>
</dbReference>
<dbReference type="Pfam" id="PF10591">
    <property type="entry name" value="SPARC_Ca_bdg"/>
    <property type="match status" value="1"/>
</dbReference>
<dbReference type="Gene3D" id="3.30.60.30">
    <property type="match status" value="1"/>
</dbReference>
<keyword evidence="7" id="KW-0325">Glycoprotein</keyword>
<dbReference type="Ensembl" id="ENSPKIT00000010288.1">
    <property type="protein sequence ID" value="ENSPKIP00000029491.1"/>
    <property type="gene ID" value="ENSPKIG00000010703.1"/>
</dbReference>
<keyword evidence="3" id="KW-0479">Metal-binding</keyword>
<feature type="compositionally biased region" description="Basic and acidic residues" evidence="8">
    <location>
        <begin position="217"/>
        <end position="229"/>
    </location>
</feature>
<dbReference type="GO" id="GO:0005509">
    <property type="term" value="F:calcium ion binding"/>
    <property type="evidence" value="ECO:0007669"/>
    <property type="project" value="InterPro"/>
</dbReference>
<evidence type="ECO:0000256" key="8">
    <source>
        <dbReference type="SAM" id="MobiDB-lite"/>
    </source>
</evidence>
<evidence type="ECO:0000256" key="4">
    <source>
        <dbReference type="ARBA" id="ARBA00022729"/>
    </source>
</evidence>
<evidence type="ECO:0000259" key="9">
    <source>
        <dbReference type="PROSITE" id="PS50222"/>
    </source>
</evidence>
<evidence type="ECO:0000313" key="12">
    <source>
        <dbReference type="Proteomes" id="UP000261540"/>
    </source>
</evidence>
<feature type="domain" description="Kazal-like" evidence="10">
    <location>
        <begin position="381"/>
        <end position="438"/>
    </location>
</feature>
<keyword evidence="5" id="KW-0106">Calcium</keyword>
<evidence type="ECO:0000256" key="3">
    <source>
        <dbReference type="ARBA" id="ARBA00022723"/>
    </source>
</evidence>
<dbReference type="PROSITE" id="PS50222">
    <property type="entry name" value="EF_HAND_2"/>
    <property type="match status" value="1"/>
</dbReference>
<dbReference type="InterPro" id="IPR018247">
    <property type="entry name" value="EF_Hand_1_Ca_BS"/>
</dbReference>
<dbReference type="Proteomes" id="UP000261540">
    <property type="component" value="Unplaced"/>
</dbReference>
<name>A0A3B3SHJ1_9TELE</name>
<dbReference type="Gene3D" id="1.10.238.10">
    <property type="entry name" value="EF-hand"/>
    <property type="match status" value="1"/>
</dbReference>
<reference evidence="11" key="1">
    <citation type="submission" date="2025-08" db="UniProtKB">
        <authorList>
            <consortium name="Ensembl"/>
        </authorList>
    </citation>
    <scope>IDENTIFICATION</scope>
</reference>
<keyword evidence="6" id="KW-1015">Disulfide bond</keyword>
<dbReference type="CTD" id="8404"/>
<feature type="compositionally biased region" description="Low complexity" evidence="8">
    <location>
        <begin position="190"/>
        <end position="201"/>
    </location>
</feature>
<dbReference type="PANTHER" id="PTHR13866">
    <property type="entry name" value="SPARC OSTEONECTIN"/>
    <property type="match status" value="1"/>
</dbReference>
<dbReference type="InterPro" id="IPR019577">
    <property type="entry name" value="SPARC/Testican_Ca-bd-dom"/>
</dbReference>